<organism evidence="1 2">
    <name type="scientific">Lyophyllum shimeji</name>
    <name type="common">Hon-shimeji</name>
    <name type="synonym">Tricholoma shimeji</name>
    <dbReference type="NCBI Taxonomy" id="47721"/>
    <lineage>
        <taxon>Eukaryota</taxon>
        <taxon>Fungi</taxon>
        <taxon>Dikarya</taxon>
        <taxon>Basidiomycota</taxon>
        <taxon>Agaricomycotina</taxon>
        <taxon>Agaricomycetes</taxon>
        <taxon>Agaricomycetidae</taxon>
        <taxon>Agaricales</taxon>
        <taxon>Tricholomatineae</taxon>
        <taxon>Lyophyllaceae</taxon>
        <taxon>Lyophyllum</taxon>
    </lineage>
</organism>
<protein>
    <submittedName>
        <fullName evidence="1">Uncharacterized protein</fullName>
    </submittedName>
</protein>
<dbReference type="EMBL" id="BRPK01000019">
    <property type="protein sequence ID" value="GLB44979.1"/>
    <property type="molecule type" value="Genomic_DNA"/>
</dbReference>
<sequence>MSTMPHLGHPVPPYPYSGLSFEELPLEAQNMLNCYVLSADSYDPAAVEEVRHQRAGRLYRNLTGVFDALVTKRREVVGINAALQTMQPGRPEYTAAEDTYVRIARHVYHELLPELHGHLDRFIRETDALVWFEQHVRDGTPDAVSEEERERYRGNKMAPVIEGAFDLLFRLDAAVVMRDLENLEREVRAPPPSPTSPTTRKKAVRLTKSFELLSSRYNRNW</sequence>
<keyword evidence="2" id="KW-1185">Reference proteome</keyword>
<dbReference type="AlphaFoldDB" id="A0A9P3URE0"/>
<name>A0A9P3URE0_LYOSH</name>
<comment type="caution">
    <text evidence="1">The sequence shown here is derived from an EMBL/GenBank/DDBJ whole genome shotgun (WGS) entry which is preliminary data.</text>
</comment>
<proteinExistence type="predicted"/>
<reference evidence="1" key="1">
    <citation type="submission" date="2022-07" db="EMBL/GenBank/DDBJ databases">
        <title>The genome of Lyophyllum shimeji provides insight into the initial evolution of ectomycorrhizal fungal genome.</title>
        <authorList>
            <person name="Kobayashi Y."/>
            <person name="Shibata T."/>
            <person name="Hirakawa H."/>
            <person name="Shigenobu S."/>
            <person name="Nishiyama T."/>
            <person name="Yamada A."/>
            <person name="Hasebe M."/>
            <person name="Kawaguchi M."/>
        </authorList>
    </citation>
    <scope>NUCLEOTIDE SEQUENCE</scope>
    <source>
        <strain evidence="1">AT787</strain>
    </source>
</reference>
<evidence type="ECO:0000313" key="1">
    <source>
        <dbReference type="EMBL" id="GLB44979.1"/>
    </source>
</evidence>
<dbReference type="OrthoDB" id="3058287at2759"/>
<dbReference type="Proteomes" id="UP001063166">
    <property type="component" value="Unassembled WGS sequence"/>
</dbReference>
<evidence type="ECO:0000313" key="2">
    <source>
        <dbReference type="Proteomes" id="UP001063166"/>
    </source>
</evidence>
<gene>
    <name evidence="1" type="ORF">LshimejAT787_1900570</name>
</gene>
<accession>A0A9P3URE0</accession>